<name>A0ABT6J532_9GAMM</name>
<accession>A0ABT6J532</accession>
<sequence>MSTITIRLPDELKARVPRGEEAGTTSQAFILEAITEKVDLAEQSAGFHDEAERRFVRIVETGETIDWDEGRTYLMDRLRGQ</sequence>
<proteinExistence type="predicted"/>
<dbReference type="RefSeq" id="WP_280572475.1">
    <property type="nucleotide sequence ID" value="NZ_JARXRM010000010.1"/>
</dbReference>
<dbReference type="Proteomes" id="UP001156940">
    <property type="component" value="Unassembled WGS sequence"/>
</dbReference>
<keyword evidence="2" id="KW-1185">Reference proteome</keyword>
<protein>
    <submittedName>
        <fullName evidence="1">CopG family transcriptional regulator</fullName>
    </submittedName>
</protein>
<reference evidence="1 2" key="1">
    <citation type="submission" date="2023-04" db="EMBL/GenBank/DDBJ databases">
        <title>Luteimonas endophyticus RD2P54.</title>
        <authorList>
            <person name="Sun J.-Q."/>
        </authorList>
    </citation>
    <scope>NUCLEOTIDE SEQUENCE [LARGE SCALE GENOMIC DNA]</scope>
    <source>
        <strain evidence="1 2">RD2P54</strain>
    </source>
</reference>
<dbReference type="EMBL" id="JARXRM010000010">
    <property type="protein sequence ID" value="MDH5821720.1"/>
    <property type="molecule type" value="Genomic_DNA"/>
</dbReference>
<comment type="caution">
    <text evidence="1">The sequence shown here is derived from an EMBL/GenBank/DDBJ whole genome shotgun (WGS) entry which is preliminary data.</text>
</comment>
<evidence type="ECO:0000313" key="1">
    <source>
        <dbReference type="EMBL" id="MDH5821720.1"/>
    </source>
</evidence>
<gene>
    <name evidence="1" type="ORF">QFW77_01755</name>
</gene>
<evidence type="ECO:0000313" key="2">
    <source>
        <dbReference type="Proteomes" id="UP001156940"/>
    </source>
</evidence>
<organism evidence="1 2">
    <name type="scientific">Luteimonas endophytica</name>
    <dbReference type="NCBI Taxonomy" id="3042023"/>
    <lineage>
        <taxon>Bacteria</taxon>
        <taxon>Pseudomonadati</taxon>
        <taxon>Pseudomonadota</taxon>
        <taxon>Gammaproteobacteria</taxon>
        <taxon>Lysobacterales</taxon>
        <taxon>Lysobacteraceae</taxon>
        <taxon>Luteimonas</taxon>
    </lineage>
</organism>